<dbReference type="STRING" id="360107.CHAB381_0604"/>
<name>A7I100_CAMHC</name>
<sequence length="49" mass="5701">MNLLKFVIARSEATKQSSQTAKPFIKSKFANNKRLTALLDYFEFFKLSQ</sequence>
<dbReference type="HOGENOM" id="CLU_3133440_0_0_7"/>
<dbReference type="AlphaFoldDB" id="A7I100"/>
<keyword evidence="2" id="KW-1185">Reference proteome</keyword>
<protein>
    <submittedName>
        <fullName evidence="1">Uncharacterized protein</fullName>
    </submittedName>
</protein>
<proteinExistence type="predicted"/>
<evidence type="ECO:0000313" key="1">
    <source>
        <dbReference type="EMBL" id="ABS52392.1"/>
    </source>
</evidence>
<dbReference type="EMBL" id="CP000776">
    <property type="protein sequence ID" value="ABS52392.1"/>
    <property type="molecule type" value="Genomic_DNA"/>
</dbReference>
<evidence type="ECO:0000313" key="2">
    <source>
        <dbReference type="Proteomes" id="UP000002407"/>
    </source>
</evidence>
<dbReference type="Proteomes" id="UP000002407">
    <property type="component" value="Chromosome"/>
</dbReference>
<gene>
    <name evidence="1" type="ordered locus">CHAB381_0604</name>
</gene>
<organism evidence="1 2">
    <name type="scientific">Campylobacter hominis (strain ATCC BAA-381 / DSM 21671 / CCUG 45161 / LMG 19568 / NCTC 13146 / CH001A)</name>
    <dbReference type="NCBI Taxonomy" id="360107"/>
    <lineage>
        <taxon>Bacteria</taxon>
        <taxon>Pseudomonadati</taxon>
        <taxon>Campylobacterota</taxon>
        <taxon>Epsilonproteobacteria</taxon>
        <taxon>Campylobacterales</taxon>
        <taxon>Campylobacteraceae</taxon>
        <taxon>Campylobacter</taxon>
    </lineage>
</organism>
<accession>A7I100</accession>
<dbReference type="KEGG" id="cha:CHAB381_0604"/>
<reference evidence="2" key="1">
    <citation type="submission" date="2007-07" db="EMBL/GenBank/DDBJ databases">
        <title>Complete genome sequence of Campylobacter hominis ATCC BAA-381, a commensal isolated from the human gastrointestinal tract.</title>
        <authorList>
            <person name="Fouts D.E."/>
            <person name="Mongodin E.F."/>
            <person name="Puiu D."/>
            <person name="Sebastian Y."/>
            <person name="Miller W.G."/>
            <person name="Mandrell R.E."/>
            <person name="Nelson K.E."/>
        </authorList>
    </citation>
    <scope>NUCLEOTIDE SEQUENCE [LARGE SCALE GENOMIC DNA]</scope>
    <source>
        <strain evidence="2">ATCC BAA-381 / LMG 19568 / NCTC 13146 / CH001A</strain>
    </source>
</reference>